<dbReference type="SUPFAM" id="SSF48371">
    <property type="entry name" value="ARM repeat"/>
    <property type="match status" value="1"/>
</dbReference>
<dbReference type="AlphaFoldDB" id="D7FTC4"/>
<keyword evidence="4" id="KW-1185">Reference proteome</keyword>
<keyword evidence="1" id="KW-0677">Repeat</keyword>
<dbReference type="STRING" id="2880.D7FTC4"/>
<dbReference type="PANTHER" id="PTHR10648:SF1">
    <property type="entry name" value="SERINE_THREONINE-PROTEIN PHOSPHATASE 4 REGULATORY SUBUNIT 1"/>
    <property type="match status" value="1"/>
</dbReference>
<dbReference type="Gene3D" id="1.25.10.10">
    <property type="entry name" value="Leucine-rich Repeat Variant"/>
    <property type="match status" value="1"/>
</dbReference>
<dbReference type="Proteomes" id="UP000002630">
    <property type="component" value="Linkage Group LG11"/>
</dbReference>
<sequence length="634" mass="70565">MDLQGGPTFEDLSIDDELTQLQRLVRYSSSSIALQRLVHVKMLAETVTAVGFEQTVKSVVPLLGPLAEDQELVVRQHLGEQLEEIARFCRLQGKEAGYRLIIEIVLPTLAKLLGDAQAEVRQAAGESLVGVANLMKPIDLGHHVLTIVLQLAHDDEQEELRMTAAALLNDLADALGYDLCKQFVTPEMESLSEDPVFRVRKATALNLDKICKVVGEAGIARLLPAYLRLTKDDVYRVRKACTEAMVEMSKAVGSEVSLRELTPVFLSLASDSSKLVRTGALQHLGRLISTLPGESVSEDLVRYFTGTAVESMGDPVADAELRLYCAFSFPAVVVTIGPDRWHELRESFAALIRDPSWSVRKTLSFSLHEIAKVLKADDVEGDLVPAMEAFLRDMEDVRLGVIRHLADFFQEMTPQQREKHLNVLVEILQTTSPFNWRLREVLAQQLPRLAPLLTPDSVFFAVVPVAFGLLNDPVAVVREKTFEVVAPLLQLAGAHSGARQASMVSRVRELAHAHTYQARQMYVYICHSMACSANVNHERPLFIQEFVPSLAELAMDSVVNVRIAMSRTLSKCPAAPGSRHVFRSQRRVRLDPVEREHAAQHAERWRLSAREGWQLTQQHEINQQARGTTAVILG</sequence>
<protein>
    <submittedName>
        <fullName evidence="3">Uncharacterized protein</fullName>
    </submittedName>
</protein>
<evidence type="ECO:0000313" key="3">
    <source>
        <dbReference type="EMBL" id="CBJ48502.1"/>
    </source>
</evidence>
<dbReference type="PROSITE" id="PS50077">
    <property type="entry name" value="HEAT_REPEAT"/>
    <property type="match status" value="6"/>
</dbReference>
<evidence type="ECO:0000256" key="1">
    <source>
        <dbReference type="ARBA" id="ARBA00022737"/>
    </source>
</evidence>
<dbReference type="InParanoid" id="D7FTC4"/>
<feature type="repeat" description="HEAT" evidence="2">
    <location>
        <begin position="261"/>
        <end position="299"/>
    </location>
</feature>
<feature type="repeat" description="HEAT" evidence="2">
    <location>
        <begin position="184"/>
        <end position="222"/>
    </location>
</feature>
<evidence type="ECO:0000256" key="2">
    <source>
        <dbReference type="PROSITE-ProRule" id="PRU00103"/>
    </source>
</evidence>
<dbReference type="EMBL" id="FN648431">
    <property type="protein sequence ID" value="CBJ48502.1"/>
    <property type="molecule type" value="Genomic_DNA"/>
</dbReference>
<dbReference type="InterPro" id="IPR021133">
    <property type="entry name" value="HEAT_type_2"/>
</dbReference>
<reference evidence="3 4" key="1">
    <citation type="journal article" date="2010" name="Nature">
        <title>The Ectocarpus genome and the independent evolution of multicellularity in brown algae.</title>
        <authorList>
            <person name="Cock J.M."/>
            <person name="Sterck L."/>
            <person name="Rouze P."/>
            <person name="Scornet D."/>
            <person name="Allen A.E."/>
            <person name="Amoutzias G."/>
            <person name="Anthouard V."/>
            <person name="Artiguenave F."/>
            <person name="Aury J.M."/>
            <person name="Badger J.H."/>
            <person name="Beszteri B."/>
            <person name="Billiau K."/>
            <person name="Bonnet E."/>
            <person name="Bothwell J.H."/>
            <person name="Bowler C."/>
            <person name="Boyen C."/>
            <person name="Brownlee C."/>
            <person name="Carrano C.J."/>
            <person name="Charrier B."/>
            <person name="Cho G.Y."/>
            <person name="Coelho S.M."/>
            <person name="Collen J."/>
            <person name="Corre E."/>
            <person name="Da Silva C."/>
            <person name="Delage L."/>
            <person name="Delaroque N."/>
            <person name="Dittami S.M."/>
            <person name="Doulbeau S."/>
            <person name="Elias M."/>
            <person name="Farnham G."/>
            <person name="Gachon C.M."/>
            <person name="Gschloessl B."/>
            <person name="Heesch S."/>
            <person name="Jabbari K."/>
            <person name="Jubin C."/>
            <person name="Kawai H."/>
            <person name="Kimura K."/>
            <person name="Kloareg B."/>
            <person name="Kupper F.C."/>
            <person name="Lang D."/>
            <person name="Le Bail A."/>
            <person name="Leblanc C."/>
            <person name="Lerouge P."/>
            <person name="Lohr M."/>
            <person name="Lopez P.J."/>
            <person name="Martens C."/>
            <person name="Maumus F."/>
            <person name="Michel G."/>
            <person name="Miranda-Saavedra D."/>
            <person name="Morales J."/>
            <person name="Moreau H."/>
            <person name="Motomura T."/>
            <person name="Nagasato C."/>
            <person name="Napoli C.A."/>
            <person name="Nelson D.R."/>
            <person name="Nyvall-Collen P."/>
            <person name="Peters A.F."/>
            <person name="Pommier C."/>
            <person name="Potin P."/>
            <person name="Poulain J."/>
            <person name="Quesneville H."/>
            <person name="Read B."/>
            <person name="Rensing S.A."/>
            <person name="Ritter A."/>
            <person name="Rousvoal S."/>
            <person name="Samanta M."/>
            <person name="Samson G."/>
            <person name="Schroeder D.C."/>
            <person name="Segurens B."/>
            <person name="Strittmatter M."/>
            <person name="Tonon T."/>
            <person name="Tregear J.W."/>
            <person name="Valentin K."/>
            <person name="von Dassow P."/>
            <person name="Yamagishi T."/>
            <person name="Van de Peer Y."/>
            <person name="Wincker P."/>
        </authorList>
    </citation>
    <scope>NUCLEOTIDE SEQUENCE [LARGE SCALE GENOMIC DNA]</scope>
    <source>
        <strain evidence="4">Ec32 / CCAP1310/4</strain>
    </source>
</reference>
<feature type="repeat" description="HEAT" evidence="2">
    <location>
        <begin position="144"/>
        <end position="183"/>
    </location>
</feature>
<organism evidence="3 4">
    <name type="scientific">Ectocarpus siliculosus</name>
    <name type="common">Brown alga</name>
    <name type="synonym">Conferva siliculosa</name>
    <dbReference type="NCBI Taxonomy" id="2880"/>
    <lineage>
        <taxon>Eukaryota</taxon>
        <taxon>Sar</taxon>
        <taxon>Stramenopiles</taxon>
        <taxon>Ochrophyta</taxon>
        <taxon>PX clade</taxon>
        <taxon>Phaeophyceae</taxon>
        <taxon>Ectocarpales</taxon>
        <taxon>Ectocarpaceae</taxon>
        <taxon>Ectocarpus</taxon>
    </lineage>
</organism>
<dbReference type="InterPro" id="IPR011989">
    <property type="entry name" value="ARM-like"/>
</dbReference>
<proteinExistence type="predicted"/>
<accession>D7FTC4</accession>
<evidence type="ECO:0000313" key="4">
    <source>
        <dbReference type="Proteomes" id="UP000002630"/>
    </source>
</evidence>
<dbReference type="eggNOG" id="KOG0211">
    <property type="taxonomic scope" value="Eukaryota"/>
</dbReference>
<dbReference type="PANTHER" id="PTHR10648">
    <property type="entry name" value="SERINE/THREONINE-PROTEIN PHOSPHATASE PP2A 65 KDA REGULATORY SUBUNIT"/>
    <property type="match status" value="1"/>
</dbReference>
<feature type="repeat" description="HEAT" evidence="2">
    <location>
        <begin position="222"/>
        <end position="260"/>
    </location>
</feature>
<feature type="repeat" description="HEAT" evidence="2">
    <location>
        <begin position="105"/>
        <end position="143"/>
    </location>
</feature>
<name>D7FTC4_ECTSI</name>
<dbReference type="OMA" id="KFFNLCS"/>
<dbReference type="GO" id="GO:0019888">
    <property type="term" value="F:protein phosphatase regulator activity"/>
    <property type="evidence" value="ECO:0007669"/>
    <property type="project" value="TreeGrafter"/>
</dbReference>
<dbReference type="Pfam" id="PF02985">
    <property type="entry name" value="HEAT"/>
    <property type="match status" value="1"/>
</dbReference>
<dbReference type="InterPro" id="IPR000357">
    <property type="entry name" value="HEAT"/>
</dbReference>
<feature type="repeat" description="HEAT" evidence="2">
    <location>
        <begin position="344"/>
        <end position="382"/>
    </location>
</feature>
<dbReference type="OrthoDB" id="340346at2759"/>
<dbReference type="InterPro" id="IPR016024">
    <property type="entry name" value="ARM-type_fold"/>
</dbReference>
<gene>
    <name evidence="3" type="ORF">Esi_0025_0007</name>
</gene>
<dbReference type="GO" id="GO:0005737">
    <property type="term" value="C:cytoplasm"/>
    <property type="evidence" value="ECO:0007669"/>
    <property type="project" value="TreeGrafter"/>
</dbReference>
<dbReference type="EMBL" id="FN649736">
    <property type="protein sequence ID" value="CBJ48502.1"/>
    <property type="molecule type" value="Genomic_DNA"/>
</dbReference>
<dbReference type="InterPro" id="IPR051023">
    <property type="entry name" value="PP2A_Regulatory_Subunit_A"/>
</dbReference>